<feature type="domain" description="Nephrocystin 3-like N-terminal" evidence="3">
    <location>
        <begin position="87"/>
        <end position="253"/>
    </location>
</feature>
<dbReference type="Gene3D" id="3.40.50.300">
    <property type="entry name" value="P-loop containing nucleotide triphosphate hydrolases"/>
    <property type="match status" value="1"/>
</dbReference>
<organism evidence="4 5">
    <name type="scientific">Apiospora marii</name>
    <dbReference type="NCBI Taxonomy" id="335849"/>
    <lineage>
        <taxon>Eukaryota</taxon>
        <taxon>Fungi</taxon>
        <taxon>Dikarya</taxon>
        <taxon>Ascomycota</taxon>
        <taxon>Pezizomycotina</taxon>
        <taxon>Sordariomycetes</taxon>
        <taxon>Xylariomycetidae</taxon>
        <taxon>Amphisphaeriales</taxon>
        <taxon>Apiosporaceae</taxon>
        <taxon>Apiospora</taxon>
    </lineage>
</organism>
<sequence>MGLPGERTQPLSADHRHVCKYESPKDPNYASVRNALLATVEAIEKEWSFTQRDERRAQLKSIAHYLSAPMRPEDELAKLDDIKINNSCLWLTNKAKFLDWQSDRYQDALDSGPNIFWLSGKPGCGKSVLTAHVIKYLESCNGDCSYYFFKHNNKEASSASALIRSLACQMAETNPLIRQELLAMVSEAEFLNKNDENSVWKTIFLKRILRLDFHQPHYWIIDALDESPNYESVLQLVTRIQRTLPLKIFITSRPLTLFDRLSNQDRLSFVADFVTKETTTEDIRLFLHANSQLLPVEGEDSRLNLIEKIVEKSNGSFLWASLVSKELEVTYSEQHINDVLAQVPVEMDGLYVRILDGVQAVPRNQSLARAIFRWTVCAARPMSIQELKDALTLDTGHVIPRLESVIGSITGHLVDVGVDNRVQLVHETFKAFLTRQASATEFVIERRKEHASIAEICLKYLCGEEFQSFRSRKGSVSKSIVVSPRLAFTNYAAFHFSQHIAESSSAIDSLLIHLNEFLRTNVLGWIEYVARENRISALLQTSKHLKAYLERRAKYRSPLGVEVQYVNAWADDMIRIVAAFGRNITSFPQSIHTLVPPLCPLNSMIYRDHRHASKSLEVVGVSDQEWDDLISCMVYPEGQALSVTSQESRYAVGLSTGKIHLYKTGTFEEARILDHVEPVRHLCFAGGSELLASSGRKHLNLWDPQTGARLWTASIKNLVLSISFNQTDTAVLLATRGNKLASFDAQNGNPSDEAAFFDMDEREDKNIINKRPPTHVSFCSELNLLGVAYRQRPISFWDLEDNSWLGHFHKGDSDVYPGPLLVGLVINLNPELELAAASYQDGDLVIFNPFDGQQQAVVETSAMAIAFTSDSTRFFDIRGNQCNVWEPTVLMRNGEPDDSMSEPISDEIPHPALLVDYKTLSEDLTITAVCEHPSGRWVLGGRESGALSVFDITTGTEAQQLLKPSVISVKSIAWSTPHDYLSVSDSSGRFNVRRVTVTPEGTWTVEEPLLSKRADRPIRQLLFDPSGTRLLVSTDTIDEIWNIAEAKVVHSVTRHNSTTWRWLNDPLCGDELLLIEPNLAHVFAWKDFERLSGANGIELPGSGTAELTLNNVISSRSGRNLCVRLLKPSDSSFPGLQVYLASGINSKATSASPVAAYRTLAGRVKAIVGVHRSSLVFLDIDGWICSLDIDSFAVETHYSRHFFIPLSWYNVGELHFVVTSQGAVALARRDEVVIFHHGLDFFEERIALDIQKDNITPLVGDKGGISGGIKISRRRRPGARTIRSDPGPV</sequence>
<dbReference type="SUPFAM" id="SSF52540">
    <property type="entry name" value="P-loop containing nucleoside triphosphate hydrolases"/>
    <property type="match status" value="1"/>
</dbReference>
<dbReference type="Pfam" id="PF24883">
    <property type="entry name" value="NPHP3_N"/>
    <property type="match status" value="1"/>
</dbReference>
<keyword evidence="1" id="KW-0677">Repeat</keyword>
<dbReference type="PANTHER" id="PTHR10039:SF16">
    <property type="entry name" value="GPI INOSITOL-DEACYLASE"/>
    <property type="match status" value="1"/>
</dbReference>
<evidence type="ECO:0000259" key="2">
    <source>
        <dbReference type="Pfam" id="PF22939"/>
    </source>
</evidence>
<dbReference type="InterPro" id="IPR056884">
    <property type="entry name" value="NPHP3-like_N"/>
</dbReference>
<dbReference type="EMBL" id="JAQQWI010000022">
    <property type="protein sequence ID" value="KAK7996347.1"/>
    <property type="molecule type" value="Genomic_DNA"/>
</dbReference>
<protein>
    <recommendedName>
        <fullName evidence="6">NACHT domain-containing protein</fullName>
    </recommendedName>
</protein>
<evidence type="ECO:0000313" key="5">
    <source>
        <dbReference type="Proteomes" id="UP001396898"/>
    </source>
</evidence>
<proteinExistence type="predicted"/>
<evidence type="ECO:0008006" key="6">
    <source>
        <dbReference type="Google" id="ProtNLM"/>
    </source>
</evidence>
<dbReference type="Proteomes" id="UP001396898">
    <property type="component" value="Unassembled WGS sequence"/>
</dbReference>
<evidence type="ECO:0000313" key="4">
    <source>
        <dbReference type="EMBL" id="KAK7996347.1"/>
    </source>
</evidence>
<dbReference type="SUPFAM" id="SSF82171">
    <property type="entry name" value="DPP6 N-terminal domain-like"/>
    <property type="match status" value="1"/>
</dbReference>
<name>A0ABR1R4L0_9PEZI</name>
<dbReference type="PANTHER" id="PTHR10039">
    <property type="entry name" value="AMELOGENIN"/>
    <property type="match status" value="1"/>
</dbReference>
<gene>
    <name evidence="4" type="ORF">PG991_015814</name>
</gene>
<feature type="domain" description="GPI inositol-deacylase winged helix" evidence="2">
    <location>
        <begin position="360"/>
        <end position="444"/>
    </location>
</feature>
<dbReference type="InterPro" id="IPR027417">
    <property type="entry name" value="P-loop_NTPase"/>
</dbReference>
<evidence type="ECO:0000259" key="3">
    <source>
        <dbReference type="Pfam" id="PF24883"/>
    </source>
</evidence>
<evidence type="ECO:0000256" key="1">
    <source>
        <dbReference type="ARBA" id="ARBA00022737"/>
    </source>
</evidence>
<accession>A0ABR1R4L0</accession>
<dbReference type="Gene3D" id="2.130.10.10">
    <property type="entry name" value="YVTN repeat-like/Quinoprotein amine dehydrogenase"/>
    <property type="match status" value="2"/>
</dbReference>
<dbReference type="InterPro" id="IPR054471">
    <property type="entry name" value="GPIID_WHD"/>
</dbReference>
<dbReference type="InterPro" id="IPR015943">
    <property type="entry name" value="WD40/YVTN_repeat-like_dom_sf"/>
</dbReference>
<comment type="caution">
    <text evidence="4">The sequence shown here is derived from an EMBL/GenBank/DDBJ whole genome shotgun (WGS) entry which is preliminary data.</text>
</comment>
<reference evidence="4 5" key="1">
    <citation type="submission" date="2023-01" db="EMBL/GenBank/DDBJ databases">
        <title>Analysis of 21 Apiospora genomes using comparative genomics revels a genus with tremendous synthesis potential of carbohydrate active enzymes and secondary metabolites.</title>
        <authorList>
            <person name="Sorensen T."/>
        </authorList>
    </citation>
    <scope>NUCLEOTIDE SEQUENCE [LARGE SCALE GENOMIC DNA]</scope>
    <source>
        <strain evidence="4 5">CBS 20057</strain>
    </source>
</reference>
<keyword evidence="5" id="KW-1185">Reference proteome</keyword>
<dbReference type="Pfam" id="PF22939">
    <property type="entry name" value="WHD_GPIID"/>
    <property type="match status" value="1"/>
</dbReference>
<dbReference type="SUPFAM" id="SSF101908">
    <property type="entry name" value="Putative isomerase YbhE"/>
    <property type="match status" value="1"/>
</dbReference>